<dbReference type="PANTHER" id="PTHR34322:SF2">
    <property type="entry name" value="TRANSPOSASE IS200-LIKE DOMAIN-CONTAINING PROTEIN"/>
    <property type="match status" value="1"/>
</dbReference>
<dbReference type="Proteomes" id="UP000005104">
    <property type="component" value="Chromosome"/>
</dbReference>
<evidence type="ECO:0000313" key="2">
    <source>
        <dbReference type="EMBL" id="EHQ91850.1"/>
    </source>
</evidence>
<dbReference type="HOGENOM" id="CLU_068226_4_0_9"/>
<dbReference type="Pfam" id="PF01797">
    <property type="entry name" value="Y1_Tnp"/>
    <property type="match status" value="1"/>
</dbReference>
<organism evidence="2 3">
    <name type="scientific">Desulfosporosinus youngiae DSM 17734</name>
    <dbReference type="NCBI Taxonomy" id="768710"/>
    <lineage>
        <taxon>Bacteria</taxon>
        <taxon>Bacillati</taxon>
        <taxon>Bacillota</taxon>
        <taxon>Clostridia</taxon>
        <taxon>Eubacteriales</taxon>
        <taxon>Desulfitobacteriaceae</taxon>
        <taxon>Desulfosporosinus</taxon>
    </lineage>
</organism>
<name>H5XZE4_9FIRM</name>
<gene>
    <name evidence="2" type="ORF">DesyoDRAFT_4908</name>
</gene>
<dbReference type="InterPro" id="IPR002686">
    <property type="entry name" value="Transposase_17"/>
</dbReference>
<dbReference type="RefSeq" id="WP_007786971.1">
    <property type="nucleotide sequence ID" value="NZ_CM001441.1"/>
</dbReference>
<dbReference type="Gene3D" id="3.30.70.1290">
    <property type="entry name" value="Transposase IS200-like"/>
    <property type="match status" value="1"/>
</dbReference>
<dbReference type="SMART" id="SM01321">
    <property type="entry name" value="Y1_Tnp"/>
    <property type="match status" value="1"/>
</dbReference>
<dbReference type="STRING" id="768710.DesyoDRAFT_4908"/>
<proteinExistence type="predicted"/>
<dbReference type="AlphaFoldDB" id="H5XZE4"/>
<keyword evidence="3" id="KW-1185">Reference proteome</keyword>
<dbReference type="GO" id="GO:0003677">
    <property type="term" value="F:DNA binding"/>
    <property type="evidence" value="ECO:0007669"/>
    <property type="project" value="InterPro"/>
</dbReference>
<evidence type="ECO:0000313" key="3">
    <source>
        <dbReference type="Proteomes" id="UP000005104"/>
    </source>
</evidence>
<evidence type="ECO:0000259" key="1">
    <source>
        <dbReference type="SMART" id="SM01321"/>
    </source>
</evidence>
<dbReference type="InterPro" id="IPR036515">
    <property type="entry name" value="Transposase_17_sf"/>
</dbReference>
<reference evidence="2 3" key="1">
    <citation type="submission" date="2011-11" db="EMBL/GenBank/DDBJ databases">
        <title>The Noncontiguous Finished genome of Desulfosporosinus youngiae DSM 17734.</title>
        <authorList>
            <consortium name="US DOE Joint Genome Institute (JGI-PGF)"/>
            <person name="Lucas S."/>
            <person name="Han J."/>
            <person name="Lapidus A."/>
            <person name="Cheng J.-F."/>
            <person name="Goodwin L."/>
            <person name="Pitluck S."/>
            <person name="Peters L."/>
            <person name="Ovchinnikova G."/>
            <person name="Lu M."/>
            <person name="Land M.L."/>
            <person name="Hauser L."/>
            <person name="Pester M."/>
            <person name="Spring S."/>
            <person name="Ollivier B."/>
            <person name="Rattei T."/>
            <person name="Klenk H.-P."/>
            <person name="Wagner M."/>
            <person name="Loy A."/>
            <person name="Woyke T.J."/>
        </authorList>
    </citation>
    <scope>NUCLEOTIDE SEQUENCE [LARGE SCALE GENOMIC DNA]</scope>
    <source>
        <strain evidence="2 3">DSM 17734</strain>
    </source>
</reference>
<dbReference type="SUPFAM" id="SSF143422">
    <property type="entry name" value="Transposase IS200-like"/>
    <property type="match status" value="1"/>
</dbReference>
<dbReference type="GO" id="GO:0004803">
    <property type="term" value="F:transposase activity"/>
    <property type="evidence" value="ECO:0007669"/>
    <property type="project" value="InterPro"/>
</dbReference>
<dbReference type="EMBL" id="CM001441">
    <property type="protein sequence ID" value="EHQ91850.1"/>
    <property type="molecule type" value="Genomic_DNA"/>
</dbReference>
<sequence>MARKARIWFPGASYHIMCRGNHRHDIYRDDEDRQVYLTILRETKRVHGFYLHSYCLMSNHVHLQIETVDIDISTIMKRISLLYTQFFNNKYNFVGHLFQDRFKSELIESDQYHLEISRYIHLNPVRANMTELSIDYEWSSFRDYMGIRVNSIVNKEKTLGYFSEPRAERYRMFVEGGK</sequence>
<feature type="domain" description="Transposase IS200-like" evidence="1">
    <location>
        <begin position="9"/>
        <end position="123"/>
    </location>
</feature>
<dbReference type="OrthoDB" id="9788881at2"/>
<dbReference type="GO" id="GO:0006313">
    <property type="term" value="P:DNA transposition"/>
    <property type="evidence" value="ECO:0007669"/>
    <property type="project" value="InterPro"/>
</dbReference>
<accession>H5XZE4</accession>
<protein>
    <submittedName>
        <fullName evidence="2">Transposase</fullName>
    </submittedName>
</protein>
<dbReference type="PANTHER" id="PTHR34322">
    <property type="entry name" value="TRANSPOSASE, Y1_TNP DOMAIN-CONTAINING"/>
    <property type="match status" value="1"/>
</dbReference>
<dbReference type="eggNOG" id="COG1943">
    <property type="taxonomic scope" value="Bacteria"/>
</dbReference>